<name>A0AAE0WX93_9PEZI</name>
<organism evidence="6 7">
    <name type="scientific">Recurvomyces mirabilis</name>
    <dbReference type="NCBI Taxonomy" id="574656"/>
    <lineage>
        <taxon>Eukaryota</taxon>
        <taxon>Fungi</taxon>
        <taxon>Dikarya</taxon>
        <taxon>Ascomycota</taxon>
        <taxon>Pezizomycotina</taxon>
        <taxon>Dothideomycetes</taxon>
        <taxon>Dothideomycetidae</taxon>
        <taxon>Mycosphaerellales</taxon>
        <taxon>Teratosphaeriaceae</taxon>
        <taxon>Recurvomyces</taxon>
    </lineage>
</organism>
<evidence type="ECO:0000313" key="7">
    <source>
        <dbReference type="Proteomes" id="UP001274830"/>
    </source>
</evidence>
<keyword evidence="7" id="KW-1185">Reference proteome</keyword>
<dbReference type="Proteomes" id="UP001274830">
    <property type="component" value="Unassembled WGS sequence"/>
</dbReference>
<gene>
    <name evidence="6" type="ORF">LTR78_000085</name>
</gene>
<dbReference type="PANTHER" id="PTHR21399:SF0">
    <property type="entry name" value="METHYLOSOME SUBUNIT PICLN"/>
    <property type="match status" value="1"/>
</dbReference>
<dbReference type="Gene3D" id="2.30.29.30">
    <property type="entry name" value="Pleckstrin-homology domain (PH domain)/Phosphotyrosine-binding domain (PTB)"/>
    <property type="match status" value="1"/>
</dbReference>
<proteinExistence type="predicted"/>
<evidence type="ECO:0000256" key="5">
    <source>
        <dbReference type="SAM" id="MobiDB-lite"/>
    </source>
</evidence>
<dbReference type="InterPro" id="IPR011993">
    <property type="entry name" value="PH-like_dom_sf"/>
</dbReference>
<accession>A0AAE0WX93</accession>
<dbReference type="AlphaFoldDB" id="A0AAE0WX93"/>
<dbReference type="Pfam" id="PF03517">
    <property type="entry name" value="Voldacs"/>
    <property type="match status" value="1"/>
</dbReference>
<evidence type="ECO:0000313" key="6">
    <source>
        <dbReference type="EMBL" id="KAK3679709.1"/>
    </source>
</evidence>
<dbReference type="EMBL" id="JAUTXT010000001">
    <property type="protein sequence ID" value="KAK3679709.1"/>
    <property type="molecule type" value="Genomic_DNA"/>
</dbReference>
<comment type="subcellular location">
    <subcellularLocation>
        <location evidence="2">Cytoplasm</location>
    </subcellularLocation>
    <subcellularLocation>
        <location evidence="1">Nucleus</location>
    </subcellularLocation>
</comment>
<keyword evidence="3" id="KW-0963">Cytoplasm</keyword>
<feature type="region of interest" description="Disordered" evidence="5">
    <location>
        <begin position="242"/>
        <end position="270"/>
    </location>
</feature>
<dbReference type="PANTHER" id="PTHR21399">
    <property type="entry name" value="CHLORIDE CONDUCTANCE REGULATORY PROTEIN ICLN"/>
    <property type="match status" value="1"/>
</dbReference>
<feature type="region of interest" description="Disordered" evidence="5">
    <location>
        <begin position="146"/>
        <end position="165"/>
    </location>
</feature>
<dbReference type="GO" id="GO:0034715">
    <property type="term" value="C:pICln-Sm protein complex"/>
    <property type="evidence" value="ECO:0007669"/>
    <property type="project" value="TreeGrafter"/>
</dbReference>
<evidence type="ECO:0000256" key="3">
    <source>
        <dbReference type="ARBA" id="ARBA00022490"/>
    </source>
</evidence>
<evidence type="ECO:0000256" key="4">
    <source>
        <dbReference type="ARBA" id="ARBA00023242"/>
    </source>
</evidence>
<reference evidence="6" key="1">
    <citation type="submission" date="2023-07" db="EMBL/GenBank/DDBJ databases">
        <title>Black Yeasts Isolated from many extreme environments.</title>
        <authorList>
            <person name="Coleine C."/>
            <person name="Stajich J.E."/>
            <person name="Selbmann L."/>
        </authorList>
    </citation>
    <scope>NUCLEOTIDE SEQUENCE</scope>
    <source>
        <strain evidence="6">CCFEE 5485</strain>
    </source>
</reference>
<evidence type="ECO:0008006" key="8">
    <source>
        <dbReference type="Google" id="ProtNLM"/>
    </source>
</evidence>
<evidence type="ECO:0000256" key="2">
    <source>
        <dbReference type="ARBA" id="ARBA00004496"/>
    </source>
</evidence>
<dbReference type="GO" id="GO:0045292">
    <property type="term" value="P:mRNA cis splicing, via spliceosome"/>
    <property type="evidence" value="ECO:0007669"/>
    <property type="project" value="TreeGrafter"/>
</dbReference>
<dbReference type="InterPro" id="IPR039924">
    <property type="entry name" value="ICln/Lot5/Saf5"/>
</dbReference>
<evidence type="ECO:0000256" key="1">
    <source>
        <dbReference type="ARBA" id="ARBA00004123"/>
    </source>
</evidence>
<dbReference type="GO" id="GO:0005829">
    <property type="term" value="C:cytosol"/>
    <property type="evidence" value="ECO:0007669"/>
    <property type="project" value="TreeGrafter"/>
</dbReference>
<keyword evidence="4" id="KW-0539">Nucleus</keyword>
<protein>
    <recommendedName>
        <fullName evidence="8">Protein LOT5</fullName>
    </recommendedName>
</protein>
<dbReference type="GO" id="GO:0005681">
    <property type="term" value="C:spliceosomal complex"/>
    <property type="evidence" value="ECO:0007669"/>
    <property type="project" value="TreeGrafter"/>
</dbReference>
<sequence>MAYETIRIAPRANDFTELSAHQEQTPGTFFGGRAVLHLQCANSKLRIARDELATQADFAALGDNTNDDELDVEIASIDVWVATRHLTLWSTAKNTGIQLPYTTITLHAQDRDAVLLQLSLSDANMTADEDLESLTLRIVPNAAGMSETTTSVEQEHPNGNGRATSPEQRLYEAISACQELNPDPNPEGSDEEGAFDEMAPGASGWITSENMGDLMDEDGNFRMPEGMTVVEGAEDEEIVPLGAGAGTRRTAADLDAEDGDQDDGKWQRTG</sequence>
<comment type="caution">
    <text evidence="6">The sequence shown here is derived from an EMBL/GenBank/DDBJ whole genome shotgun (WGS) entry which is preliminary data.</text>
</comment>
<dbReference type="GO" id="GO:0000387">
    <property type="term" value="P:spliceosomal snRNP assembly"/>
    <property type="evidence" value="ECO:0007669"/>
    <property type="project" value="TreeGrafter"/>
</dbReference>